<reference evidence="3" key="1">
    <citation type="submission" date="2023-06" db="EMBL/GenBank/DDBJ databases">
        <title>Conoideocrella luteorostrata (Hypocreales: Clavicipitaceae), a potential biocontrol fungus for elongate hemlock scale in United States Christmas tree production areas.</title>
        <authorList>
            <person name="Barrett H."/>
            <person name="Lovett B."/>
            <person name="Macias A.M."/>
            <person name="Stajich J.E."/>
            <person name="Kasson M.T."/>
        </authorList>
    </citation>
    <scope>NUCLEOTIDE SEQUENCE</scope>
    <source>
        <strain evidence="3">ARSEF 14590</strain>
    </source>
</reference>
<dbReference type="Gene3D" id="3.40.50.720">
    <property type="entry name" value="NAD(P)-binding Rossmann-like Domain"/>
    <property type="match status" value="1"/>
</dbReference>
<dbReference type="InterPro" id="IPR002364">
    <property type="entry name" value="Quin_OxRdtase/zeta-crystal_CS"/>
</dbReference>
<proteinExistence type="predicted"/>
<protein>
    <recommendedName>
        <fullName evidence="2">Enoyl reductase (ER) domain-containing protein</fullName>
    </recommendedName>
</protein>
<dbReference type="PANTHER" id="PTHR11695:SF294">
    <property type="entry name" value="RETICULON-4-INTERACTING PROTEIN 1, MITOCHONDRIAL"/>
    <property type="match status" value="1"/>
</dbReference>
<dbReference type="InterPro" id="IPR011032">
    <property type="entry name" value="GroES-like_sf"/>
</dbReference>
<evidence type="ECO:0000259" key="2">
    <source>
        <dbReference type="SMART" id="SM00829"/>
    </source>
</evidence>
<keyword evidence="4" id="KW-1185">Reference proteome</keyword>
<dbReference type="SUPFAM" id="SSF51735">
    <property type="entry name" value="NAD(P)-binding Rossmann-fold domains"/>
    <property type="match status" value="1"/>
</dbReference>
<dbReference type="Pfam" id="PF13602">
    <property type="entry name" value="ADH_zinc_N_2"/>
    <property type="match status" value="1"/>
</dbReference>
<keyword evidence="1" id="KW-0560">Oxidoreductase</keyword>
<dbReference type="InterPro" id="IPR050700">
    <property type="entry name" value="YIM1/Zinc_Alcohol_DH_Fams"/>
</dbReference>
<dbReference type="PROSITE" id="PS01162">
    <property type="entry name" value="QOR_ZETA_CRYSTAL"/>
    <property type="match status" value="1"/>
</dbReference>
<dbReference type="PANTHER" id="PTHR11695">
    <property type="entry name" value="ALCOHOL DEHYDROGENASE RELATED"/>
    <property type="match status" value="1"/>
</dbReference>
<sequence length="382" mass="41151">MTSKAWIFSARGDPPRVLSLTTRTTPSLPPSLPLPNDSPKPEEWLLIKVAFAGLNIGAIFQMTLIPAFLRSKSCIPEMDLSGTVIDAWHPDESTSTPSTATSNQARRFAKGDNVVAMLPASHALATGTGALAEYIAIPAKYAVRKPGNVSFADAAGCLLTGMTARQQVEESAVKKGDRVLVNAASGGIGSMIVQMVRSVVGEEGYVVGVCSGKNAELVKSLGADEIVDYTQHKDLPAHLATLFATQPFNAIIDTLGFQNLYTNSPKYLVPGGIFSSVGIKPPTFYVPDFIRAVIQMKLNEWWPVNPWLGGVGRLWKGVSMMSPTLEDRERIVNMLARDEIRVVKDSIWPFEKVAEAYKKLGGGHAAGKVLVKVDCHVGDDDC</sequence>
<dbReference type="AlphaFoldDB" id="A0AAJ0G310"/>
<organism evidence="3 4">
    <name type="scientific">Conoideocrella luteorostrata</name>
    <dbReference type="NCBI Taxonomy" id="1105319"/>
    <lineage>
        <taxon>Eukaryota</taxon>
        <taxon>Fungi</taxon>
        <taxon>Dikarya</taxon>
        <taxon>Ascomycota</taxon>
        <taxon>Pezizomycotina</taxon>
        <taxon>Sordariomycetes</taxon>
        <taxon>Hypocreomycetidae</taxon>
        <taxon>Hypocreales</taxon>
        <taxon>Clavicipitaceae</taxon>
        <taxon>Conoideocrella</taxon>
    </lineage>
</organism>
<dbReference type="SUPFAM" id="SSF50129">
    <property type="entry name" value="GroES-like"/>
    <property type="match status" value="1"/>
</dbReference>
<dbReference type="Gene3D" id="3.90.180.10">
    <property type="entry name" value="Medium-chain alcohol dehydrogenases, catalytic domain"/>
    <property type="match status" value="1"/>
</dbReference>
<dbReference type="InterPro" id="IPR020843">
    <property type="entry name" value="ER"/>
</dbReference>
<evidence type="ECO:0000256" key="1">
    <source>
        <dbReference type="ARBA" id="ARBA00023002"/>
    </source>
</evidence>
<dbReference type="GO" id="GO:0005739">
    <property type="term" value="C:mitochondrion"/>
    <property type="evidence" value="ECO:0007669"/>
    <property type="project" value="TreeGrafter"/>
</dbReference>
<name>A0AAJ0G310_9HYPO</name>
<dbReference type="GO" id="GO:0016491">
    <property type="term" value="F:oxidoreductase activity"/>
    <property type="evidence" value="ECO:0007669"/>
    <property type="project" value="UniProtKB-KW"/>
</dbReference>
<comment type="caution">
    <text evidence="3">The sequence shown here is derived from an EMBL/GenBank/DDBJ whole genome shotgun (WGS) entry which is preliminary data.</text>
</comment>
<dbReference type="Proteomes" id="UP001251528">
    <property type="component" value="Unassembled WGS sequence"/>
</dbReference>
<gene>
    <name evidence="3" type="ORF">QQS21_000075</name>
</gene>
<dbReference type="InterPro" id="IPR036291">
    <property type="entry name" value="NAD(P)-bd_dom_sf"/>
</dbReference>
<dbReference type="SMART" id="SM00829">
    <property type="entry name" value="PKS_ER"/>
    <property type="match status" value="1"/>
</dbReference>
<dbReference type="CDD" id="cd08267">
    <property type="entry name" value="MDR1"/>
    <property type="match status" value="1"/>
</dbReference>
<evidence type="ECO:0000313" key="4">
    <source>
        <dbReference type="Proteomes" id="UP001251528"/>
    </source>
</evidence>
<accession>A0AAJ0G310</accession>
<evidence type="ECO:0000313" key="3">
    <source>
        <dbReference type="EMBL" id="KAK2616986.1"/>
    </source>
</evidence>
<dbReference type="EMBL" id="JASWJB010000001">
    <property type="protein sequence ID" value="KAK2616986.1"/>
    <property type="molecule type" value="Genomic_DNA"/>
</dbReference>
<feature type="domain" description="Enoyl reductase (ER)" evidence="2">
    <location>
        <begin position="21"/>
        <end position="371"/>
    </location>
</feature>
<dbReference type="GO" id="GO:0008270">
    <property type="term" value="F:zinc ion binding"/>
    <property type="evidence" value="ECO:0007669"/>
    <property type="project" value="InterPro"/>
</dbReference>